<dbReference type="PANTHER" id="PTHR30532:SF24">
    <property type="entry name" value="FERRIC ENTEROBACTIN-BINDING PERIPLASMIC PROTEIN FEPB"/>
    <property type="match status" value="1"/>
</dbReference>
<evidence type="ECO:0000313" key="6">
    <source>
        <dbReference type="EMBL" id="QXN95328.1"/>
    </source>
</evidence>
<dbReference type="PANTHER" id="PTHR30532">
    <property type="entry name" value="IRON III DICITRATE-BINDING PERIPLASMIC PROTEIN"/>
    <property type="match status" value="1"/>
</dbReference>
<dbReference type="InterPro" id="IPR002491">
    <property type="entry name" value="ABC_transptr_periplasmic_BD"/>
</dbReference>
<organism evidence="6 7">
    <name type="scientific">Nocardia iowensis</name>
    <dbReference type="NCBI Taxonomy" id="204891"/>
    <lineage>
        <taxon>Bacteria</taxon>
        <taxon>Bacillati</taxon>
        <taxon>Actinomycetota</taxon>
        <taxon>Actinomycetes</taxon>
        <taxon>Mycobacteriales</taxon>
        <taxon>Nocardiaceae</taxon>
        <taxon>Nocardia</taxon>
    </lineage>
</organism>
<keyword evidence="3" id="KW-0813">Transport</keyword>
<accession>A0ABX8S099</accession>
<protein>
    <submittedName>
        <fullName evidence="6">ABC transporter substrate-binding protein</fullName>
    </submittedName>
</protein>
<gene>
    <name evidence="6" type="ORF">KV110_04580</name>
</gene>
<dbReference type="Pfam" id="PF01497">
    <property type="entry name" value="Peripla_BP_2"/>
    <property type="match status" value="1"/>
</dbReference>
<proteinExistence type="inferred from homology"/>
<evidence type="ECO:0000256" key="2">
    <source>
        <dbReference type="ARBA" id="ARBA00008814"/>
    </source>
</evidence>
<evidence type="ECO:0000256" key="3">
    <source>
        <dbReference type="ARBA" id="ARBA00022448"/>
    </source>
</evidence>
<dbReference type="InterPro" id="IPR051313">
    <property type="entry name" value="Bact_iron-sidero_bind"/>
</dbReference>
<dbReference type="EMBL" id="CP078145">
    <property type="protein sequence ID" value="QXN95328.1"/>
    <property type="molecule type" value="Genomic_DNA"/>
</dbReference>
<sequence length="312" mass="32367">MAAMAGALALGIAGCGASTDGGDSGGEAITITHARGETTIQGTPKKVVTLGNQWLDTALALDTVPVAYIDNAAIASTSVPPWQPDKLGSSKAITSSATLSEEVAALEPDLILADPFIADQKTYDTLSRIAPTVPGLTKDMVSKWQDQVTTLGKILGKQDAANKVIAGVDSKIAGIVAANPGLKGKTFASTWLGSMSQLMVLTDPNDGSSRVFAQLGMTIPQNLMDQPSVQGRLALSTERVDQLTADLLLAGAGPGMDEKYRQLPGYADLPAVRKNTVVFLNTLDITAVNQPTALSVPYILDKLTPALVAVAK</sequence>
<keyword evidence="7" id="KW-1185">Reference proteome</keyword>
<evidence type="ECO:0000259" key="5">
    <source>
        <dbReference type="PROSITE" id="PS50983"/>
    </source>
</evidence>
<evidence type="ECO:0000256" key="1">
    <source>
        <dbReference type="ARBA" id="ARBA00004196"/>
    </source>
</evidence>
<evidence type="ECO:0000256" key="4">
    <source>
        <dbReference type="ARBA" id="ARBA00022729"/>
    </source>
</evidence>
<dbReference type="PROSITE" id="PS50983">
    <property type="entry name" value="FE_B12_PBP"/>
    <property type="match status" value="1"/>
</dbReference>
<comment type="similarity">
    <text evidence="2">Belongs to the bacterial solute-binding protein 8 family.</text>
</comment>
<reference evidence="6 7" key="1">
    <citation type="submission" date="2021-07" db="EMBL/GenBank/DDBJ databases">
        <title>Whole Genome Sequence of Nocardia Iowensis.</title>
        <authorList>
            <person name="Lamm A."/>
            <person name="Collins-Fairclough A.M."/>
            <person name="Bunk B."/>
            <person name="Sproer C."/>
        </authorList>
    </citation>
    <scope>NUCLEOTIDE SEQUENCE [LARGE SCALE GENOMIC DNA]</scope>
    <source>
        <strain evidence="6 7">NRRL 5646</strain>
    </source>
</reference>
<name>A0ABX8S099_NOCIO</name>
<dbReference type="Proteomes" id="UP000694257">
    <property type="component" value="Chromosome"/>
</dbReference>
<keyword evidence="4" id="KW-0732">Signal</keyword>
<feature type="domain" description="Fe/B12 periplasmic-binding" evidence="5">
    <location>
        <begin position="46"/>
        <end position="311"/>
    </location>
</feature>
<comment type="subcellular location">
    <subcellularLocation>
        <location evidence="1">Cell envelope</location>
    </subcellularLocation>
</comment>
<evidence type="ECO:0000313" key="7">
    <source>
        <dbReference type="Proteomes" id="UP000694257"/>
    </source>
</evidence>